<protein>
    <submittedName>
        <fullName evidence="1">Uncharacterized protein</fullName>
    </submittedName>
</protein>
<proteinExistence type="predicted"/>
<accession>A0A059BQT9</accession>
<sequence length="85" mass="9651">MALIELIHFGRDQSTLAGISPFPTVSLPAEHWILGEGSCSDWSRRKSWKSRISMAQERTATLLNDPSNLWGATDRRPWPCRLELT</sequence>
<gene>
    <name evidence="1" type="ORF">EUGRSUZ_F02165</name>
</gene>
<reference evidence="1" key="1">
    <citation type="submission" date="2013-07" db="EMBL/GenBank/DDBJ databases">
        <title>The genome of Eucalyptus grandis.</title>
        <authorList>
            <person name="Schmutz J."/>
            <person name="Hayes R."/>
            <person name="Myburg A."/>
            <person name="Tuskan G."/>
            <person name="Grattapaglia D."/>
            <person name="Rokhsar D.S."/>
        </authorList>
    </citation>
    <scope>NUCLEOTIDE SEQUENCE</scope>
    <source>
        <tissue evidence="1">Leaf extractions</tissue>
    </source>
</reference>
<dbReference type="EMBL" id="KK198758">
    <property type="protein sequence ID" value="KCW68537.1"/>
    <property type="molecule type" value="Genomic_DNA"/>
</dbReference>
<evidence type="ECO:0000313" key="1">
    <source>
        <dbReference type="EMBL" id="KCW68537.1"/>
    </source>
</evidence>
<dbReference type="Gramene" id="KCW68537">
    <property type="protein sequence ID" value="KCW68537"/>
    <property type="gene ID" value="EUGRSUZ_F02165"/>
</dbReference>
<dbReference type="AlphaFoldDB" id="A0A059BQT9"/>
<name>A0A059BQT9_EUCGR</name>
<dbReference type="InParanoid" id="A0A059BQT9"/>
<organism evidence="1">
    <name type="scientific">Eucalyptus grandis</name>
    <name type="common">Flooded gum</name>
    <dbReference type="NCBI Taxonomy" id="71139"/>
    <lineage>
        <taxon>Eukaryota</taxon>
        <taxon>Viridiplantae</taxon>
        <taxon>Streptophyta</taxon>
        <taxon>Embryophyta</taxon>
        <taxon>Tracheophyta</taxon>
        <taxon>Spermatophyta</taxon>
        <taxon>Magnoliopsida</taxon>
        <taxon>eudicotyledons</taxon>
        <taxon>Gunneridae</taxon>
        <taxon>Pentapetalae</taxon>
        <taxon>rosids</taxon>
        <taxon>malvids</taxon>
        <taxon>Myrtales</taxon>
        <taxon>Myrtaceae</taxon>
        <taxon>Myrtoideae</taxon>
        <taxon>Eucalypteae</taxon>
        <taxon>Eucalyptus</taxon>
    </lineage>
</organism>